<keyword evidence="4 8" id="KW-0812">Transmembrane</keyword>
<dbReference type="Gene3D" id="2.40.170.20">
    <property type="entry name" value="TonB-dependent receptor, beta-barrel domain"/>
    <property type="match status" value="1"/>
</dbReference>
<comment type="subcellular location">
    <subcellularLocation>
        <location evidence="1 8">Cell outer membrane</location>
        <topology evidence="1 8">Multi-pass membrane protein</topology>
    </subcellularLocation>
</comment>
<evidence type="ECO:0000256" key="8">
    <source>
        <dbReference type="PROSITE-ProRule" id="PRU01360"/>
    </source>
</evidence>
<dbReference type="Pfam" id="PF13715">
    <property type="entry name" value="CarbopepD_reg_2"/>
    <property type="match status" value="1"/>
</dbReference>
<feature type="domain" description="TonB-dependent receptor plug" evidence="12">
    <location>
        <begin position="123"/>
        <end position="237"/>
    </location>
</feature>
<evidence type="ECO:0000313" key="13">
    <source>
        <dbReference type="EMBL" id="GAA4895901.1"/>
    </source>
</evidence>
<dbReference type="InterPro" id="IPR008969">
    <property type="entry name" value="CarboxyPept-like_regulatory"/>
</dbReference>
<keyword evidence="13" id="KW-0675">Receptor</keyword>
<evidence type="ECO:0000256" key="6">
    <source>
        <dbReference type="ARBA" id="ARBA00023136"/>
    </source>
</evidence>
<dbReference type="NCBIfam" id="TIGR04057">
    <property type="entry name" value="SusC_RagA_signa"/>
    <property type="match status" value="1"/>
</dbReference>
<dbReference type="Gene3D" id="2.60.40.1120">
    <property type="entry name" value="Carboxypeptidase-like, regulatory domain"/>
    <property type="match status" value="1"/>
</dbReference>
<keyword evidence="6 8" id="KW-0472">Membrane</keyword>
<dbReference type="PROSITE" id="PS52016">
    <property type="entry name" value="TONB_DEPENDENT_REC_3"/>
    <property type="match status" value="1"/>
</dbReference>
<dbReference type="SUPFAM" id="SSF56935">
    <property type="entry name" value="Porins"/>
    <property type="match status" value="1"/>
</dbReference>
<organism evidence="13 14">
    <name type="scientific">Flaviramulus aquimarinus</name>
    <dbReference type="NCBI Taxonomy" id="1170456"/>
    <lineage>
        <taxon>Bacteria</taxon>
        <taxon>Pseudomonadati</taxon>
        <taxon>Bacteroidota</taxon>
        <taxon>Flavobacteriia</taxon>
        <taxon>Flavobacteriales</taxon>
        <taxon>Flavobacteriaceae</taxon>
        <taxon>Flaviramulus</taxon>
    </lineage>
</organism>
<dbReference type="Gene3D" id="2.170.130.10">
    <property type="entry name" value="TonB-dependent receptor, plug domain"/>
    <property type="match status" value="1"/>
</dbReference>
<dbReference type="NCBIfam" id="TIGR04056">
    <property type="entry name" value="OMP_RagA_SusC"/>
    <property type="match status" value="1"/>
</dbReference>
<evidence type="ECO:0000256" key="7">
    <source>
        <dbReference type="ARBA" id="ARBA00023237"/>
    </source>
</evidence>
<evidence type="ECO:0000256" key="5">
    <source>
        <dbReference type="ARBA" id="ARBA00023077"/>
    </source>
</evidence>
<protein>
    <submittedName>
        <fullName evidence="13">TonB-dependent receptor</fullName>
    </submittedName>
</protein>
<feature type="domain" description="TonB-dependent receptor-like beta-barrel" evidence="11">
    <location>
        <begin position="391"/>
        <end position="945"/>
    </location>
</feature>
<comment type="similarity">
    <text evidence="8 9">Belongs to the TonB-dependent receptor family.</text>
</comment>
<evidence type="ECO:0000313" key="14">
    <source>
        <dbReference type="Proteomes" id="UP001500433"/>
    </source>
</evidence>
<proteinExistence type="inferred from homology"/>
<dbReference type="InterPro" id="IPR036942">
    <property type="entry name" value="Beta-barrel_TonB_sf"/>
</dbReference>
<keyword evidence="5 9" id="KW-0798">TonB box</keyword>
<keyword evidence="10" id="KW-1133">Transmembrane helix</keyword>
<keyword evidence="7 8" id="KW-0998">Cell outer membrane</keyword>
<dbReference type="InterPro" id="IPR023996">
    <property type="entry name" value="TonB-dep_OMP_SusC/RagA"/>
</dbReference>
<dbReference type="Proteomes" id="UP001500433">
    <property type="component" value="Unassembled WGS sequence"/>
</dbReference>
<dbReference type="RefSeq" id="WP_345274082.1">
    <property type="nucleotide sequence ID" value="NZ_BAABJH010000002.1"/>
</dbReference>
<reference evidence="14" key="1">
    <citation type="journal article" date="2019" name="Int. J. Syst. Evol. Microbiol.">
        <title>The Global Catalogue of Microorganisms (GCM) 10K type strain sequencing project: providing services to taxonomists for standard genome sequencing and annotation.</title>
        <authorList>
            <consortium name="The Broad Institute Genomics Platform"/>
            <consortium name="The Broad Institute Genome Sequencing Center for Infectious Disease"/>
            <person name="Wu L."/>
            <person name="Ma J."/>
        </authorList>
    </citation>
    <scope>NUCLEOTIDE SEQUENCE [LARGE SCALE GENOMIC DNA]</scope>
    <source>
        <strain evidence="14">JCM 18274</strain>
    </source>
</reference>
<dbReference type="InterPro" id="IPR037066">
    <property type="entry name" value="Plug_dom_sf"/>
</dbReference>
<dbReference type="Pfam" id="PF07715">
    <property type="entry name" value="Plug"/>
    <property type="match status" value="1"/>
</dbReference>
<dbReference type="InterPro" id="IPR012910">
    <property type="entry name" value="Plug_dom"/>
</dbReference>
<feature type="transmembrane region" description="Helical" evidence="10">
    <location>
        <begin position="12"/>
        <end position="31"/>
    </location>
</feature>
<name>A0ABP9FAX6_9FLAO</name>
<evidence type="ECO:0000256" key="1">
    <source>
        <dbReference type="ARBA" id="ARBA00004571"/>
    </source>
</evidence>
<evidence type="ECO:0000256" key="9">
    <source>
        <dbReference type="RuleBase" id="RU003357"/>
    </source>
</evidence>
<evidence type="ECO:0000256" key="2">
    <source>
        <dbReference type="ARBA" id="ARBA00022448"/>
    </source>
</evidence>
<dbReference type="Pfam" id="PF00593">
    <property type="entry name" value="TonB_dep_Rec_b-barrel"/>
    <property type="match status" value="1"/>
</dbReference>
<dbReference type="InterPro" id="IPR023997">
    <property type="entry name" value="TonB-dep_OMP_SusC/RagA_CS"/>
</dbReference>
<dbReference type="InterPro" id="IPR039426">
    <property type="entry name" value="TonB-dep_rcpt-like"/>
</dbReference>
<evidence type="ECO:0000256" key="10">
    <source>
        <dbReference type="SAM" id="Phobius"/>
    </source>
</evidence>
<evidence type="ECO:0000256" key="4">
    <source>
        <dbReference type="ARBA" id="ARBA00022692"/>
    </source>
</evidence>
<evidence type="ECO:0000259" key="11">
    <source>
        <dbReference type="Pfam" id="PF00593"/>
    </source>
</evidence>
<sequence length="980" mass="109393">MNEKQLRIKQLMLYRLSCFTLFYLIPFLFFGQSISGVVTDESNEPLPGATVLLKGTSLGTITDFDGQFNLDTSSIYGGIIVVSYIGYISQEVQFNNQNTITIVLVEDVSTLDEVVIIGYGTQKKKDLTGSVATVSAKDFQNVPVTNVEGLIANKLPGVQITPSSGRPGAGSSILIRGGSSLSATNNPLFIIDGVPIEGSNNGPGILSQLNPNDIESFTVLKDASASAIYGSRASNGVVIITTKKGSLNDFQVNISSNTRVSTIIQNASILTADQYRSVVNDIGTSRTPLGEASTNWQDEVFQIAFAQEHNISISGAINSLPYRASVGYLEQDGNLKTGKYKRVTALLNLSPKFFDDHLKINLNLKGSFEDDRIANENAIWTASAFDPTQPVYVEDQTYGGYFQYTQFADNPAIALTNPVSMLEQRRQTNQNKRSVGNIQLDYSLHFLPDLHVNVNAGYDISQGTYTDEVQPNYFPNDLSGGYIYYANPSREVKNLLLESYLFYSKEVESIKSKFDVTAGYSYNDFLTTNYFYPTYRADTGAQFPNSDPPFLFDKPSNAIISFYGRLNYSFNNKYLLTASLRRDGSSRFSEDNRWGTFPSVALAWKIKEERFFKNSKSLSNLKLRLSYGVTGQQDGIANYYYQTGYNTGNLSNQYTFGDTPYTTVTPQAFNPDLKWEQTESLNIGLDFGFINNRISGSIDLYKKDTKDLLNLTTVPLGVNFNNQLLLNIGTMENKGVEFNLNTILVQKDNVSWNINFNATYNENTITKLTNGNDSGVGLFSDATLVNTVGYPRNTFYLYHQVYDANGMPIEGQMLDVNNDGMINAQDRYITNKSTLPKYLLGFSSSFEYKKWSFSTSFHANLDHYLFFQPYNSTVAITDFQVSQNLNTLYYDTLFNFNDEAQRYSDFYLQNASFLRMDNLNIGYDFGKTLANSKLAMSLNFSIQNVFTITNYKGIDPEAISGSENGYPVPRVYALGVNLNF</sequence>
<evidence type="ECO:0000256" key="3">
    <source>
        <dbReference type="ARBA" id="ARBA00022452"/>
    </source>
</evidence>
<evidence type="ECO:0000259" key="12">
    <source>
        <dbReference type="Pfam" id="PF07715"/>
    </source>
</evidence>
<dbReference type="InterPro" id="IPR000531">
    <property type="entry name" value="Beta-barrel_TonB"/>
</dbReference>
<dbReference type="EMBL" id="BAABJH010000002">
    <property type="protein sequence ID" value="GAA4895901.1"/>
    <property type="molecule type" value="Genomic_DNA"/>
</dbReference>
<keyword evidence="2 8" id="KW-0813">Transport</keyword>
<dbReference type="SUPFAM" id="SSF49464">
    <property type="entry name" value="Carboxypeptidase regulatory domain-like"/>
    <property type="match status" value="1"/>
</dbReference>
<keyword evidence="3 8" id="KW-1134">Transmembrane beta strand</keyword>
<gene>
    <name evidence="13" type="ORF">GCM10023311_20810</name>
</gene>
<keyword evidence="14" id="KW-1185">Reference proteome</keyword>
<comment type="caution">
    <text evidence="13">The sequence shown here is derived from an EMBL/GenBank/DDBJ whole genome shotgun (WGS) entry which is preliminary data.</text>
</comment>
<accession>A0ABP9FAX6</accession>